<keyword evidence="5" id="KW-1185">Reference proteome</keyword>
<evidence type="ECO:0000256" key="2">
    <source>
        <dbReference type="ARBA" id="ARBA00022737"/>
    </source>
</evidence>
<dbReference type="OrthoDB" id="311367at2759"/>
<keyword evidence="2" id="KW-0677">Repeat</keyword>
<accession>A0A8S1YML9</accession>
<dbReference type="Pfam" id="PF13948">
    <property type="entry name" value="DUF4215"/>
    <property type="match status" value="2"/>
</dbReference>
<keyword evidence="3" id="KW-1015">Disulfide bond</keyword>
<keyword evidence="1" id="KW-0732">Signal</keyword>
<dbReference type="AlphaFoldDB" id="A0A8S1YML9"/>
<evidence type="ECO:0000256" key="1">
    <source>
        <dbReference type="ARBA" id="ARBA00022729"/>
    </source>
</evidence>
<organism evidence="4 5">
    <name type="scientific">Paramecium octaurelia</name>
    <dbReference type="NCBI Taxonomy" id="43137"/>
    <lineage>
        <taxon>Eukaryota</taxon>
        <taxon>Sar</taxon>
        <taxon>Alveolata</taxon>
        <taxon>Ciliophora</taxon>
        <taxon>Intramacronucleata</taxon>
        <taxon>Oligohymenophorea</taxon>
        <taxon>Peniculida</taxon>
        <taxon>Parameciidae</taxon>
        <taxon>Paramecium</taxon>
    </lineage>
</organism>
<gene>
    <name evidence="4" type="ORF">POCTA_138.1.T1860002</name>
</gene>
<dbReference type="InterPro" id="IPR011936">
    <property type="entry name" value="Myxo_disulph_rpt"/>
</dbReference>
<dbReference type="Proteomes" id="UP000683925">
    <property type="component" value="Unassembled WGS sequence"/>
</dbReference>
<evidence type="ECO:0000313" key="5">
    <source>
        <dbReference type="Proteomes" id="UP000683925"/>
    </source>
</evidence>
<comment type="caution">
    <text evidence="4">The sequence shown here is derived from an EMBL/GenBank/DDBJ whole genome shotgun (WGS) entry which is preliminary data.</text>
</comment>
<dbReference type="PANTHER" id="PTHR38934">
    <property type="entry name" value="HYPHALLY REGULATED CELL WALL PROTEIN 1"/>
    <property type="match status" value="1"/>
</dbReference>
<reference evidence="4" key="1">
    <citation type="submission" date="2021-01" db="EMBL/GenBank/DDBJ databases">
        <authorList>
            <consortium name="Genoscope - CEA"/>
            <person name="William W."/>
        </authorList>
    </citation>
    <scope>NUCLEOTIDE SEQUENCE</scope>
</reference>
<dbReference type="EMBL" id="CAJJDP010000190">
    <property type="protein sequence ID" value="CAD8214681.1"/>
    <property type="molecule type" value="Genomic_DNA"/>
</dbReference>
<sequence>MGYIILNNEYNFPQYYPEIYNCLVLEEYKCKECEAGYQQLNGYCYPHCGDGIQILGIEECGYGNSVPYDGCFNCKFQCQQNCKICIEGVCNQYCQEGFVFMDQSCISICGDEIITNLEQCEDGNNIPYDGCYLCKFSCPLNCQECLNGYCLQCNTEYQLLSNNQCDFIQYKECDDYNSEVQLNWVCKRLNQETFSECSYFQYPKLLIRYKKMLWNKQYVTLTFSQPVKAGKNRILLEAFIYSILNMHQSKYIIKTQSSQEISSTIQIVEYLLEIEIFQLLEFKPILNIDFPEGITNQYDSMLFIKAYHTTLQFPTYLNEKQTYQSEIMQRLIRYALYSQCGVCTLMIFQGRYEVLIEIINLLSFQNYLRYINVNFPYNLLLYFESYDLLSIEALYQLLNVEKLEGVLLYNQFKEAKGKFQFYNQMWIYQQILNGNQSNLPFIYF</sequence>
<name>A0A8S1YML9_PAROT</name>
<dbReference type="NCBIfam" id="TIGR02232">
    <property type="entry name" value="myxo_disulf_rpt"/>
    <property type="match status" value="1"/>
</dbReference>
<evidence type="ECO:0000313" key="4">
    <source>
        <dbReference type="EMBL" id="CAD8214681.1"/>
    </source>
</evidence>
<protein>
    <submittedName>
        <fullName evidence="4">Uncharacterized protein</fullName>
    </submittedName>
</protein>
<evidence type="ECO:0000256" key="3">
    <source>
        <dbReference type="ARBA" id="ARBA00023157"/>
    </source>
</evidence>
<dbReference type="PANTHER" id="PTHR38934:SF6">
    <property type="entry name" value="CHROMOSOME UNDETERMINED SCAFFOLD_176, WHOLE GENOME SHOTGUN SEQUENCE"/>
    <property type="match status" value="1"/>
</dbReference>
<proteinExistence type="predicted"/>